<keyword evidence="3" id="KW-1185">Reference proteome</keyword>
<dbReference type="Pfam" id="PF00407">
    <property type="entry name" value="Bet_v_1"/>
    <property type="match status" value="1"/>
</dbReference>
<evidence type="ECO:0000259" key="1">
    <source>
        <dbReference type="SMART" id="SM01037"/>
    </source>
</evidence>
<gene>
    <name evidence="2" type="ORF">RJ640_013867</name>
</gene>
<dbReference type="SUPFAM" id="SSF55961">
    <property type="entry name" value="Bet v1-like"/>
    <property type="match status" value="1"/>
</dbReference>
<proteinExistence type="predicted"/>
<dbReference type="SMART" id="SM01037">
    <property type="entry name" value="Bet_v_1"/>
    <property type="match status" value="1"/>
</dbReference>
<comment type="caution">
    <text evidence="2">The sequence shown here is derived from an EMBL/GenBank/DDBJ whole genome shotgun (WGS) entry which is preliminary data.</text>
</comment>
<accession>A0AA88RHV6</accession>
<dbReference type="EMBL" id="JAVXUO010000684">
    <property type="protein sequence ID" value="KAK2989943.1"/>
    <property type="molecule type" value="Genomic_DNA"/>
</dbReference>
<dbReference type="Gene3D" id="3.30.530.20">
    <property type="match status" value="1"/>
</dbReference>
<evidence type="ECO:0000313" key="2">
    <source>
        <dbReference type="EMBL" id="KAK2989943.1"/>
    </source>
</evidence>
<name>A0AA88RHV6_9ASTE</name>
<dbReference type="GO" id="GO:0006952">
    <property type="term" value="P:defense response"/>
    <property type="evidence" value="ECO:0007669"/>
    <property type="project" value="InterPro"/>
</dbReference>
<protein>
    <recommendedName>
        <fullName evidence="1">Bet v I/Major latex protein domain-containing protein</fullName>
    </recommendedName>
</protein>
<evidence type="ECO:0000313" key="3">
    <source>
        <dbReference type="Proteomes" id="UP001187471"/>
    </source>
</evidence>
<dbReference type="PANTHER" id="PTHR31907">
    <property type="entry name" value="MLP-LIKE PROTEIN 423"/>
    <property type="match status" value="1"/>
</dbReference>
<dbReference type="InterPro" id="IPR051761">
    <property type="entry name" value="MLP-like_ligand-binding"/>
</dbReference>
<feature type="domain" description="Bet v I/Major latex protein" evidence="1">
    <location>
        <begin position="1"/>
        <end position="74"/>
    </location>
</feature>
<organism evidence="2 3">
    <name type="scientific">Escallonia rubra</name>
    <dbReference type="NCBI Taxonomy" id="112253"/>
    <lineage>
        <taxon>Eukaryota</taxon>
        <taxon>Viridiplantae</taxon>
        <taxon>Streptophyta</taxon>
        <taxon>Embryophyta</taxon>
        <taxon>Tracheophyta</taxon>
        <taxon>Spermatophyta</taxon>
        <taxon>Magnoliopsida</taxon>
        <taxon>eudicotyledons</taxon>
        <taxon>Gunneridae</taxon>
        <taxon>Pentapetalae</taxon>
        <taxon>asterids</taxon>
        <taxon>campanulids</taxon>
        <taxon>Escalloniales</taxon>
        <taxon>Escalloniaceae</taxon>
        <taxon>Escallonia</taxon>
    </lineage>
</organism>
<dbReference type="AlphaFoldDB" id="A0AA88RHV6"/>
<dbReference type="InterPro" id="IPR023393">
    <property type="entry name" value="START-like_dom_sf"/>
</dbReference>
<dbReference type="InterPro" id="IPR000916">
    <property type="entry name" value="Bet_v_I/MLP"/>
</dbReference>
<sequence length="129" mass="14739">MENKTVVYKLIEGDIMELYKSFTVTLHVDTKGENNLVTWTFEYEKVNEGIQDPTNIMDFLVKVTKDIETHHLQHTPSEYAASSTPAASSKVGDEIAKGRTYYTPLRPDNARRSCTPLHLIYIYPCPKDL</sequence>
<reference evidence="2" key="1">
    <citation type="submission" date="2022-12" db="EMBL/GenBank/DDBJ databases">
        <title>Draft genome assemblies for two species of Escallonia (Escalloniales).</title>
        <authorList>
            <person name="Chanderbali A."/>
            <person name="Dervinis C."/>
            <person name="Anghel I."/>
            <person name="Soltis D."/>
            <person name="Soltis P."/>
            <person name="Zapata F."/>
        </authorList>
    </citation>
    <scope>NUCLEOTIDE SEQUENCE</scope>
    <source>
        <strain evidence="2">UCBG92.1500</strain>
        <tissue evidence="2">Leaf</tissue>
    </source>
</reference>
<dbReference type="Proteomes" id="UP001187471">
    <property type="component" value="Unassembled WGS sequence"/>
</dbReference>